<accession>A0A1I0GP37</accession>
<name>A0A1I0GP37_9PROT</name>
<evidence type="ECO:0000313" key="1">
    <source>
        <dbReference type="EMBL" id="SET72720.1"/>
    </source>
</evidence>
<evidence type="ECO:0000313" key="2">
    <source>
        <dbReference type="Proteomes" id="UP000183339"/>
    </source>
</evidence>
<dbReference type="OrthoDB" id="8564553at2"/>
<dbReference type="RefSeq" id="WP_143121495.1">
    <property type="nucleotide sequence ID" value="NZ_FOHI01000015.1"/>
</dbReference>
<organism evidence="1 2">
    <name type="scientific">Nitrosospira multiformis</name>
    <dbReference type="NCBI Taxonomy" id="1231"/>
    <lineage>
        <taxon>Bacteria</taxon>
        <taxon>Pseudomonadati</taxon>
        <taxon>Pseudomonadota</taxon>
        <taxon>Betaproteobacteria</taxon>
        <taxon>Nitrosomonadales</taxon>
        <taxon>Nitrosomonadaceae</taxon>
        <taxon>Nitrosospira</taxon>
    </lineage>
</organism>
<proteinExistence type="predicted"/>
<reference evidence="1 2" key="1">
    <citation type="submission" date="2016-10" db="EMBL/GenBank/DDBJ databases">
        <authorList>
            <person name="de Groot N.N."/>
        </authorList>
    </citation>
    <scope>NUCLEOTIDE SEQUENCE [LARGE SCALE GENOMIC DNA]</scope>
    <source>
        <strain evidence="1 2">Nl7</strain>
    </source>
</reference>
<dbReference type="PROSITE" id="PS51257">
    <property type="entry name" value="PROKAR_LIPOPROTEIN"/>
    <property type="match status" value="1"/>
</dbReference>
<dbReference type="AlphaFoldDB" id="A0A1I0GP37"/>
<dbReference type="EMBL" id="FOHI01000015">
    <property type="protein sequence ID" value="SET72720.1"/>
    <property type="molecule type" value="Genomic_DNA"/>
</dbReference>
<gene>
    <name evidence="1" type="ORF">SAMN05216412_11518</name>
</gene>
<protein>
    <submittedName>
        <fullName evidence="1">Uncharacterized protein</fullName>
    </submittedName>
</protein>
<sequence length="83" mass="9464">MIRPIWLLPGIFVLACEREVPHVDDLDNIMVNGEEMSQTDFINKYCIGKENDPTCSKVLDAAAKNLIDRARGQRFDSPERQTN</sequence>
<dbReference type="Proteomes" id="UP000183339">
    <property type="component" value="Unassembled WGS sequence"/>
</dbReference>